<evidence type="ECO:0000256" key="1">
    <source>
        <dbReference type="ARBA" id="ARBA00008857"/>
    </source>
</evidence>
<sequence length="466" mass="51888">MARVKDLWFSEVSDPANPKKRIKRKTKRHPDNGGSKDAKRWLAVWVDPDGKEKSRAFKKQVDAKTHAGRMEADVDRGEYIDPDAGKNLLGPLGRKWLRLCDVGGNAYLRYETALRLHVEPTFAERRVSAVLPSEVLEWQRALSKARGESTVELAHWILRSIFDMAVADGMRKDNPVRSPIVPVPRRDTKEREPWDVGQVWTVIDHHPDPYRAIPIVSAGCGVRQGEAFGLAVDDFDFDAGKVHIGRQLIRVGKRIVFKLPKGGKTRDVPLSPGVAATARAHIDAYPPVRCSLPWMGEDGEVDDEHTAMLLFVWRGGEFLPNHQPAEGEPRRRGRGAKMRSEGQNLQTSSFNEKVWKPAIAAAGIIGPAVKNQWSAYSFEAAREHGPHALRHWFSTTLLDAGVPLNGVMDFMGHSRKGLPVTLGVYGHTTEETFEAARNAIDRSLFRLRAVQDQHSDGTVAEQAGTA</sequence>
<dbReference type="Gene3D" id="1.10.443.10">
    <property type="entry name" value="Intergrase catalytic core"/>
    <property type="match status" value="1"/>
</dbReference>
<comment type="caution">
    <text evidence="6">The sequence shown here is derived from an EMBL/GenBank/DDBJ whole genome shotgun (WGS) entry which is preliminary data.</text>
</comment>
<dbReference type="InterPro" id="IPR011010">
    <property type="entry name" value="DNA_brk_join_enz"/>
</dbReference>
<dbReference type="EMBL" id="QLYX01000008">
    <property type="protein sequence ID" value="RAY13611.1"/>
    <property type="molecule type" value="Genomic_DNA"/>
</dbReference>
<dbReference type="RefSeq" id="WP_111869152.1">
    <property type="nucleotide sequence ID" value="NZ_QLYX01000008.1"/>
</dbReference>
<dbReference type="GO" id="GO:0015074">
    <property type="term" value="P:DNA integration"/>
    <property type="evidence" value="ECO:0007669"/>
    <property type="project" value="InterPro"/>
</dbReference>
<proteinExistence type="inferred from homology"/>
<feature type="region of interest" description="Disordered" evidence="4">
    <location>
        <begin position="320"/>
        <end position="347"/>
    </location>
</feature>
<dbReference type="SUPFAM" id="SSF56349">
    <property type="entry name" value="DNA breaking-rejoining enzymes"/>
    <property type="match status" value="1"/>
</dbReference>
<dbReference type="Proteomes" id="UP000251891">
    <property type="component" value="Unassembled WGS sequence"/>
</dbReference>
<dbReference type="OrthoDB" id="1822491at2"/>
<dbReference type="PROSITE" id="PS51898">
    <property type="entry name" value="TYR_RECOMBINASE"/>
    <property type="match status" value="1"/>
</dbReference>
<evidence type="ECO:0000259" key="5">
    <source>
        <dbReference type="PROSITE" id="PS51898"/>
    </source>
</evidence>
<dbReference type="PANTHER" id="PTHR30349:SF64">
    <property type="entry name" value="PROPHAGE INTEGRASE INTD-RELATED"/>
    <property type="match status" value="1"/>
</dbReference>
<organism evidence="6 7">
    <name type="scientific">Actinomadura craniellae</name>
    <dbReference type="NCBI Taxonomy" id="2231787"/>
    <lineage>
        <taxon>Bacteria</taxon>
        <taxon>Bacillati</taxon>
        <taxon>Actinomycetota</taxon>
        <taxon>Actinomycetes</taxon>
        <taxon>Streptosporangiales</taxon>
        <taxon>Thermomonosporaceae</taxon>
        <taxon>Actinomadura</taxon>
    </lineage>
</organism>
<evidence type="ECO:0000256" key="4">
    <source>
        <dbReference type="SAM" id="MobiDB-lite"/>
    </source>
</evidence>
<accession>A0A365H3D8</accession>
<comment type="similarity">
    <text evidence="1">Belongs to the 'phage' integrase family.</text>
</comment>
<reference evidence="6 7" key="1">
    <citation type="submission" date="2018-06" db="EMBL/GenBank/DDBJ databases">
        <title>Actinomadura craniellae sp. nov. isolated from marine sponge Craniella sp.</title>
        <authorList>
            <person name="Li L."/>
            <person name="Xu Q.H."/>
            <person name="Lin H.W."/>
            <person name="Lu Y.H."/>
        </authorList>
    </citation>
    <scope>NUCLEOTIDE SEQUENCE [LARGE SCALE GENOMIC DNA]</scope>
    <source>
        <strain evidence="6 7">LHW63021</strain>
    </source>
</reference>
<dbReference type="AlphaFoldDB" id="A0A365H3D8"/>
<keyword evidence="3" id="KW-0233">DNA recombination</keyword>
<dbReference type="GO" id="GO:0006310">
    <property type="term" value="P:DNA recombination"/>
    <property type="evidence" value="ECO:0007669"/>
    <property type="project" value="UniProtKB-KW"/>
</dbReference>
<name>A0A365H3D8_9ACTN</name>
<evidence type="ECO:0000256" key="2">
    <source>
        <dbReference type="ARBA" id="ARBA00023125"/>
    </source>
</evidence>
<evidence type="ECO:0000313" key="6">
    <source>
        <dbReference type="EMBL" id="RAY13611.1"/>
    </source>
</evidence>
<dbReference type="InterPro" id="IPR010998">
    <property type="entry name" value="Integrase_recombinase_N"/>
</dbReference>
<evidence type="ECO:0000256" key="3">
    <source>
        <dbReference type="ARBA" id="ARBA00023172"/>
    </source>
</evidence>
<feature type="domain" description="Tyr recombinase" evidence="5">
    <location>
        <begin position="182"/>
        <end position="438"/>
    </location>
</feature>
<dbReference type="PANTHER" id="PTHR30349">
    <property type="entry name" value="PHAGE INTEGRASE-RELATED"/>
    <property type="match status" value="1"/>
</dbReference>
<keyword evidence="2" id="KW-0238">DNA-binding</keyword>
<keyword evidence="7" id="KW-1185">Reference proteome</keyword>
<dbReference type="Pfam" id="PF00589">
    <property type="entry name" value="Phage_integrase"/>
    <property type="match status" value="1"/>
</dbReference>
<dbReference type="InterPro" id="IPR002104">
    <property type="entry name" value="Integrase_catalytic"/>
</dbReference>
<dbReference type="InterPro" id="IPR050090">
    <property type="entry name" value="Tyrosine_recombinase_XerCD"/>
</dbReference>
<feature type="compositionally biased region" description="Basic residues" evidence="4">
    <location>
        <begin position="18"/>
        <end position="28"/>
    </location>
</feature>
<feature type="region of interest" description="Disordered" evidence="4">
    <location>
        <begin position="15"/>
        <end position="37"/>
    </location>
</feature>
<dbReference type="GO" id="GO:0003677">
    <property type="term" value="F:DNA binding"/>
    <property type="evidence" value="ECO:0007669"/>
    <property type="project" value="UniProtKB-KW"/>
</dbReference>
<gene>
    <name evidence="6" type="ORF">DPM19_18200</name>
</gene>
<evidence type="ECO:0000313" key="7">
    <source>
        <dbReference type="Proteomes" id="UP000251891"/>
    </source>
</evidence>
<dbReference type="InterPro" id="IPR013762">
    <property type="entry name" value="Integrase-like_cat_sf"/>
</dbReference>
<protein>
    <recommendedName>
        <fullName evidence="5">Tyr recombinase domain-containing protein</fullName>
    </recommendedName>
</protein>
<dbReference type="Gene3D" id="1.10.150.130">
    <property type="match status" value="1"/>
</dbReference>